<keyword evidence="3" id="KW-1185">Reference proteome</keyword>
<proteinExistence type="predicted"/>
<name>A0A3A6PK43_9BACL</name>
<accession>A0A3A6PK43</accession>
<keyword evidence="1" id="KW-1133">Transmembrane helix</keyword>
<dbReference type="AlphaFoldDB" id="A0A3A6PK43"/>
<feature type="transmembrane region" description="Helical" evidence="1">
    <location>
        <begin position="6"/>
        <end position="24"/>
    </location>
</feature>
<keyword evidence="1" id="KW-0812">Transmembrane</keyword>
<sequence>MKTISLKLLVLIMLIVLAVISIWLERKDDERAVSEMLGEPAATLANPAGTEELWQEALAAGFADLDHL</sequence>
<protein>
    <submittedName>
        <fullName evidence="2">Uncharacterized protein</fullName>
    </submittedName>
</protein>
<dbReference type="RefSeq" id="WP_120114503.1">
    <property type="nucleotide sequence ID" value="NZ_QXQB01000010.1"/>
</dbReference>
<dbReference type="EMBL" id="QXQB01000010">
    <property type="protein sequence ID" value="RJX36681.1"/>
    <property type="molecule type" value="Genomic_DNA"/>
</dbReference>
<comment type="caution">
    <text evidence="2">The sequence shown here is derived from an EMBL/GenBank/DDBJ whole genome shotgun (WGS) entry which is preliminary data.</text>
</comment>
<evidence type="ECO:0000313" key="2">
    <source>
        <dbReference type="EMBL" id="RJX36681.1"/>
    </source>
</evidence>
<evidence type="ECO:0000256" key="1">
    <source>
        <dbReference type="SAM" id="Phobius"/>
    </source>
</evidence>
<evidence type="ECO:0000313" key="3">
    <source>
        <dbReference type="Proteomes" id="UP000267798"/>
    </source>
</evidence>
<reference evidence="2 3" key="1">
    <citation type="submission" date="2018-09" db="EMBL/GenBank/DDBJ databases">
        <title>Paenibacillus aracenensis nov. sp. isolated from a cave in southern Spain.</title>
        <authorList>
            <person name="Jurado V."/>
            <person name="Gutierrez-Patricio S."/>
            <person name="Gonzalez-Pimentel J.L."/>
            <person name="Miller A.Z."/>
            <person name="Laiz L."/>
            <person name="Saiz-Jimenez C."/>
        </authorList>
    </citation>
    <scope>NUCLEOTIDE SEQUENCE [LARGE SCALE GENOMIC DNA]</scope>
    <source>
        <strain evidence="2 3">JCM 19203</strain>
    </source>
</reference>
<dbReference type="Proteomes" id="UP000267798">
    <property type="component" value="Unassembled WGS sequence"/>
</dbReference>
<gene>
    <name evidence="2" type="ORF">D3P09_26850</name>
</gene>
<keyword evidence="1" id="KW-0472">Membrane</keyword>
<organism evidence="2 3">
    <name type="scientific">Paenibacillus pinisoli</name>
    <dbReference type="NCBI Taxonomy" id="1276110"/>
    <lineage>
        <taxon>Bacteria</taxon>
        <taxon>Bacillati</taxon>
        <taxon>Bacillota</taxon>
        <taxon>Bacilli</taxon>
        <taxon>Bacillales</taxon>
        <taxon>Paenibacillaceae</taxon>
        <taxon>Paenibacillus</taxon>
    </lineage>
</organism>